<protein>
    <submittedName>
        <fullName evidence="1">Uncharacterized protein</fullName>
    </submittedName>
</protein>
<keyword evidence="2" id="KW-1185">Reference proteome</keyword>
<evidence type="ECO:0000313" key="2">
    <source>
        <dbReference type="Proteomes" id="UP001055811"/>
    </source>
</evidence>
<name>A0ACB9D318_CICIN</name>
<evidence type="ECO:0000313" key="1">
    <source>
        <dbReference type="EMBL" id="KAI3740840.1"/>
    </source>
</evidence>
<comment type="caution">
    <text evidence="1">The sequence shown here is derived from an EMBL/GenBank/DDBJ whole genome shotgun (WGS) entry which is preliminary data.</text>
</comment>
<sequence>MRSSSSPTDLIHSCKPEPRLDLLTPADMMNHADNSLPFSSDYLDLISISLQEGDGGFSVVASLSDGDGLGLQRRRRRKQVVEGSLME</sequence>
<accession>A0ACB9D318</accession>
<reference evidence="2" key="1">
    <citation type="journal article" date="2022" name="Mol. Ecol. Resour.">
        <title>The genomes of chicory, endive, great burdock and yacon provide insights into Asteraceae palaeo-polyploidization history and plant inulin production.</title>
        <authorList>
            <person name="Fan W."/>
            <person name="Wang S."/>
            <person name="Wang H."/>
            <person name="Wang A."/>
            <person name="Jiang F."/>
            <person name="Liu H."/>
            <person name="Zhao H."/>
            <person name="Xu D."/>
            <person name="Zhang Y."/>
        </authorList>
    </citation>
    <scope>NUCLEOTIDE SEQUENCE [LARGE SCALE GENOMIC DNA]</scope>
    <source>
        <strain evidence="2">cv. Punajuju</strain>
    </source>
</reference>
<dbReference type="Proteomes" id="UP001055811">
    <property type="component" value="Linkage Group LG05"/>
</dbReference>
<organism evidence="1 2">
    <name type="scientific">Cichorium intybus</name>
    <name type="common">Chicory</name>
    <dbReference type="NCBI Taxonomy" id="13427"/>
    <lineage>
        <taxon>Eukaryota</taxon>
        <taxon>Viridiplantae</taxon>
        <taxon>Streptophyta</taxon>
        <taxon>Embryophyta</taxon>
        <taxon>Tracheophyta</taxon>
        <taxon>Spermatophyta</taxon>
        <taxon>Magnoliopsida</taxon>
        <taxon>eudicotyledons</taxon>
        <taxon>Gunneridae</taxon>
        <taxon>Pentapetalae</taxon>
        <taxon>asterids</taxon>
        <taxon>campanulids</taxon>
        <taxon>Asterales</taxon>
        <taxon>Asteraceae</taxon>
        <taxon>Cichorioideae</taxon>
        <taxon>Cichorieae</taxon>
        <taxon>Cichoriinae</taxon>
        <taxon>Cichorium</taxon>
    </lineage>
</organism>
<reference evidence="1 2" key="2">
    <citation type="journal article" date="2022" name="Mol. Ecol. Resour.">
        <title>The genomes of chicory, endive, great burdock and yacon provide insights into Asteraceae paleo-polyploidization history and plant inulin production.</title>
        <authorList>
            <person name="Fan W."/>
            <person name="Wang S."/>
            <person name="Wang H."/>
            <person name="Wang A."/>
            <person name="Jiang F."/>
            <person name="Liu H."/>
            <person name="Zhao H."/>
            <person name="Xu D."/>
            <person name="Zhang Y."/>
        </authorList>
    </citation>
    <scope>NUCLEOTIDE SEQUENCE [LARGE SCALE GENOMIC DNA]</scope>
    <source>
        <strain evidence="2">cv. Punajuju</strain>
        <tissue evidence="1">Leaves</tissue>
    </source>
</reference>
<gene>
    <name evidence="1" type="ORF">L2E82_31314</name>
</gene>
<dbReference type="EMBL" id="CM042013">
    <property type="protein sequence ID" value="KAI3740840.1"/>
    <property type="molecule type" value="Genomic_DNA"/>
</dbReference>
<proteinExistence type="predicted"/>